<dbReference type="Pfam" id="PF02901">
    <property type="entry name" value="PFL-like"/>
    <property type="match status" value="1"/>
</dbReference>
<evidence type="ECO:0000259" key="4">
    <source>
        <dbReference type="PROSITE" id="PS51149"/>
    </source>
</evidence>
<dbReference type="InterPro" id="IPR001150">
    <property type="entry name" value="Gly_radical"/>
</dbReference>
<reference evidence="6 7" key="1">
    <citation type="submission" date="2016-10" db="EMBL/GenBank/DDBJ databases">
        <authorList>
            <person name="de Groot N.N."/>
        </authorList>
    </citation>
    <scope>NUCLEOTIDE SEQUENCE [LARGE SCALE GENOMIC DNA]</scope>
    <source>
        <strain evidence="6 7">DSM 13305</strain>
    </source>
</reference>
<dbReference type="PROSITE" id="PS51149">
    <property type="entry name" value="GLY_RADICAL_2"/>
    <property type="match status" value="1"/>
</dbReference>
<feature type="domain" description="PFL" evidence="5">
    <location>
        <begin position="1"/>
        <end position="635"/>
    </location>
</feature>
<evidence type="ECO:0000313" key="6">
    <source>
        <dbReference type="EMBL" id="SEO86648.1"/>
    </source>
</evidence>
<evidence type="ECO:0000256" key="2">
    <source>
        <dbReference type="ARBA" id="ARBA00023239"/>
    </source>
</evidence>
<name>A0A1H8T812_9FIRM</name>
<dbReference type="PANTHER" id="PTHR43641">
    <property type="entry name" value="FORMATE ACETYLTRANSFERASE 3-RELATED"/>
    <property type="match status" value="1"/>
</dbReference>
<dbReference type="PROSITE" id="PS51554">
    <property type="entry name" value="PFL"/>
    <property type="match status" value="1"/>
</dbReference>
<dbReference type="STRING" id="112903.SAMN04490178_10646"/>
<dbReference type="Gene3D" id="3.20.70.20">
    <property type="match status" value="1"/>
</dbReference>
<keyword evidence="2 6" id="KW-0456">Lyase</keyword>
<organism evidence="6 7">
    <name type="scientific">Propionispora vibrioides</name>
    <dbReference type="NCBI Taxonomy" id="112903"/>
    <lineage>
        <taxon>Bacteria</taxon>
        <taxon>Bacillati</taxon>
        <taxon>Bacillota</taxon>
        <taxon>Negativicutes</taxon>
        <taxon>Selenomonadales</taxon>
        <taxon>Sporomusaceae</taxon>
        <taxon>Propionispora</taxon>
    </lineage>
</organism>
<keyword evidence="6" id="KW-0670">Pyruvate</keyword>
<dbReference type="InterPro" id="IPR051215">
    <property type="entry name" value="GRE"/>
</dbReference>
<evidence type="ECO:0000256" key="3">
    <source>
        <dbReference type="PROSITE-ProRule" id="PRU00493"/>
    </source>
</evidence>
<gene>
    <name evidence="6" type="ORF">SAMN04490178_10646</name>
</gene>
<dbReference type="EMBL" id="FODY01000006">
    <property type="protein sequence ID" value="SEO86648.1"/>
    <property type="molecule type" value="Genomic_DNA"/>
</dbReference>
<dbReference type="GO" id="GO:0005829">
    <property type="term" value="C:cytosol"/>
    <property type="evidence" value="ECO:0007669"/>
    <property type="project" value="TreeGrafter"/>
</dbReference>
<dbReference type="PANTHER" id="PTHR43641:SF2">
    <property type="entry name" value="DEHYDRATASE YBIW-RELATED"/>
    <property type="match status" value="1"/>
</dbReference>
<evidence type="ECO:0000313" key="7">
    <source>
        <dbReference type="Proteomes" id="UP000198847"/>
    </source>
</evidence>
<evidence type="ECO:0000259" key="5">
    <source>
        <dbReference type="PROSITE" id="PS51554"/>
    </source>
</evidence>
<dbReference type="Pfam" id="PF01228">
    <property type="entry name" value="Gly_radical"/>
    <property type="match status" value="1"/>
</dbReference>
<feature type="domain" description="Glycine radical" evidence="4">
    <location>
        <begin position="642"/>
        <end position="758"/>
    </location>
</feature>
<dbReference type="SUPFAM" id="SSF51998">
    <property type="entry name" value="PFL-like glycyl radical enzymes"/>
    <property type="match status" value="1"/>
</dbReference>
<keyword evidence="1 3" id="KW-0556">Organic radical</keyword>
<protein>
    <submittedName>
        <fullName evidence="6">Pyruvate-formate lyase</fullName>
    </submittedName>
</protein>
<evidence type="ECO:0000256" key="1">
    <source>
        <dbReference type="ARBA" id="ARBA00022818"/>
    </source>
</evidence>
<dbReference type="Proteomes" id="UP000198847">
    <property type="component" value="Unassembled WGS sequence"/>
</dbReference>
<proteinExistence type="predicted"/>
<dbReference type="AlphaFoldDB" id="A0A1H8T812"/>
<feature type="modified residue" description="Glycine radical" evidence="3">
    <location>
        <position position="735"/>
    </location>
</feature>
<dbReference type="GO" id="GO:0016829">
    <property type="term" value="F:lyase activity"/>
    <property type="evidence" value="ECO:0007669"/>
    <property type="project" value="UniProtKB-KW"/>
</dbReference>
<dbReference type="OrthoDB" id="9803969at2"/>
<dbReference type="InterPro" id="IPR004184">
    <property type="entry name" value="PFL_dom"/>
</dbReference>
<keyword evidence="7" id="KW-1185">Reference proteome</keyword>
<sequence>MAKLNVEVTQNAEISKKIPCEKPVLVQLAIMEQYTETHRKSANLSKEMREVECLKVLYPTLFREIEDGDLFIGRTDFLPIGFGCVTSVGGVGHYCVFSKLRKFQKELPDAEKPRVDALYNYWLDHDTKTLYCKDVLTDTTVGAFIDCEYPMIATARLSGMMLDYRKLMDLGIDGLRKEIKQCMVKSPENTFYQALLSCLDLFVVSAVYLQKMAERHMSNASSKRQKELKRIIDSLEVVKTDKPHNFHQALQLFWLFALLAGVINYGRMDDVLGPYLAKDLEEGRMNEQEAYDCIKSLWTMIENRRTTVNGRIIVGGRGRRNPKEADVFLRIAMKVAYDCRYVEPQFTLRFDKNTPEDIIDMALDCLGVGATYPTLYNDDVNIPAVQFGMRVDEQTAEQYVPFGCTEFVIQGQSTGTPNVCLNLLKLLTITLNEGIDPMDGQYKAGQVVIPPVSEFTTFEALYQCYKRLLDYYIELSIKAQMHSYKVMNDQVSFLFTSMLMDDCIDRGKALLDGGVRYLGGTNETYGNINTSDSLVAIKHLVYDTGKYTLEQIVKATRANFAGYENIRKDCLACDKYGNDLDTADDLAVDLYNHVAMGVRDSGIKAGMQYYLIVISNNQVNTEWGRRTAASPDGRLTGMYMNPANNPQGGADKNGPTAMLNSLAKFDPKYHGGSVQNIKFTRRMFKENRQVIKALFKTYFEKGGCHLMVTVLDKGVLEDAVKRPELYPNLLVRVSGFSAVFVNLAPDIQQEVMSRVLYD</sequence>
<accession>A0A1H8T812</accession>
<dbReference type="RefSeq" id="WP_091745122.1">
    <property type="nucleotide sequence ID" value="NZ_FODY01000006.1"/>
</dbReference>